<keyword evidence="2 6" id="KW-0479">Metal-binding</keyword>
<name>A0ABD1ZB91_9MARC</name>
<evidence type="ECO:0000256" key="1">
    <source>
        <dbReference type="ARBA" id="ARBA00008031"/>
    </source>
</evidence>
<dbReference type="GO" id="GO:0016855">
    <property type="term" value="F:racemase and epimerase activity, acting on amino acids and derivatives"/>
    <property type="evidence" value="ECO:0007669"/>
    <property type="project" value="UniProtKB-UniRule"/>
</dbReference>
<keyword evidence="4 7" id="KW-0413">Isomerase</keyword>
<dbReference type="SUPFAM" id="SSF51604">
    <property type="entry name" value="Enolase C-terminal domain-like"/>
    <property type="match status" value="1"/>
</dbReference>
<dbReference type="Pfam" id="PF02746">
    <property type="entry name" value="MR_MLE_N"/>
    <property type="match status" value="1"/>
</dbReference>
<dbReference type="Proteomes" id="UP001605036">
    <property type="component" value="Unassembled WGS sequence"/>
</dbReference>
<feature type="binding site" evidence="6">
    <location>
        <position position="303"/>
    </location>
    <ligand>
        <name>Mg(2+)</name>
        <dbReference type="ChEBI" id="CHEBI:18420"/>
    </ligand>
</feature>
<dbReference type="PANTHER" id="PTHR48073:SF2">
    <property type="entry name" value="O-SUCCINYLBENZOATE SYNTHASE"/>
    <property type="match status" value="1"/>
</dbReference>
<dbReference type="SFLD" id="SFLDG00180">
    <property type="entry name" value="muconate_cycloisomerase"/>
    <property type="match status" value="1"/>
</dbReference>
<dbReference type="SUPFAM" id="SSF54826">
    <property type="entry name" value="Enolase N-terminal domain-like"/>
    <property type="match status" value="1"/>
</dbReference>
<feature type="binding site" evidence="6">
    <location>
        <position position="275"/>
    </location>
    <ligand>
        <name>Mg(2+)</name>
        <dbReference type="ChEBI" id="CHEBI:18420"/>
    </ligand>
</feature>
<dbReference type="AlphaFoldDB" id="A0ABD1ZB91"/>
<dbReference type="InterPro" id="IPR029065">
    <property type="entry name" value="Enolase_C-like"/>
</dbReference>
<evidence type="ECO:0000256" key="5">
    <source>
        <dbReference type="PIRSR" id="PIRSR634603-1"/>
    </source>
</evidence>
<evidence type="ECO:0000259" key="8">
    <source>
        <dbReference type="SMART" id="SM00922"/>
    </source>
</evidence>
<dbReference type="Pfam" id="PF13378">
    <property type="entry name" value="MR_MLE_C"/>
    <property type="match status" value="1"/>
</dbReference>
<proteinExistence type="inferred from homology"/>
<comment type="similarity">
    <text evidence="1 7">Belongs to the mandelate racemase/muconate lactonizing enzyme family.</text>
</comment>
<dbReference type="InterPro" id="IPR034603">
    <property type="entry name" value="Dipeptide_epimerase"/>
</dbReference>
<keyword evidence="10" id="KW-1185">Reference proteome</keyword>
<dbReference type="SFLD" id="SFLDF00009">
    <property type="entry name" value="o-succinylbenzoate_synthase"/>
    <property type="match status" value="1"/>
</dbReference>
<evidence type="ECO:0000313" key="10">
    <source>
        <dbReference type="Proteomes" id="UP001605036"/>
    </source>
</evidence>
<feature type="active site" description="Proton acceptor; specific for (S)-substrate epimerization" evidence="5">
    <location>
        <position position="356"/>
    </location>
</feature>
<evidence type="ECO:0000256" key="7">
    <source>
        <dbReference type="RuleBase" id="RU366006"/>
    </source>
</evidence>
<accession>A0ABD1ZB91</accession>
<dbReference type="SMART" id="SM00922">
    <property type="entry name" value="MR_MLE"/>
    <property type="match status" value="1"/>
</dbReference>
<feature type="domain" description="Mandelate racemase/muconate lactonizing enzyme C-terminal" evidence="8">
    <location>
        <begin position="226"/>
        <end position="321"/>
    </location>
</feature>
<sequence>MGPEAEELSRPSMTLLTGKTGTLSFCKLDQTSDHVVCHQALLCRQDAGKSLNFKPGTRNMRESTSEKNFMSALSSWDDSLDSYIVDVVEAEAAELNVPLLAPFTIATTKLDFVQNVAVRVELKDGSIGWGEASTLPPVTAEDQPTALKKAKEACHFLKTSKDVSLRKFLERVSELCPGHEFSSVRAGVQMAVVDAVARSLQLPLWKYFGGEKNSITTDITIPICSPEKAEELARSYFGRGFSTIKTKVGGRAVSLDIALLKAIRRGHPSCSLILDANCGYDAQSALEVLQKLHEEGLTPSLFEQPVKRDDWDGLGYVSKIARDVYGVPVAADESCRNVDDAKLIIQRRLADVVNVKLVKMGLLEAMEIIALVKEAGLGLMIGGMVETRLAMGFSAHMVAGLGGFRYVDLDTPLLLAEDPIQGGYEVAGAEYLLTSEFGSGSSLKESVGSCFT</sequence>
<reference evidence="9 10" key="1">
    <citation type="submission" date="2024-09" db="EMBL/GenBank/DDBJ databases">
        <title>Chromosome-scale assembly of Riccia fluitans.</title>
        <authorList>
            <person name="Paukszto L."/>
            <person name="Sawicki J."/>
            <person name="Karawczyk K."/>
            <person name="Piernik-Szablinska J."/>
            <person name="Szczecinska M."/>
            <person name="Mazdziarz M."/>
        </authorList>
    </citation>
    <scope>NUCLEOTIDE SEQUENCE [LARGE SCALE GENOMIC DNA]</scope>
    <source>
        <strain evidence="9">Rf_01</strain>
        <tissue evidence="9">Aerial parts of the thallus</tissue>
    </source>
</reference>
<feature type="active site" description="Proton acceptor; specific for (R)-substrate epimerization" evidence="5">
    <location>
        <position position="247"/>
    </location>
</feature>
<dbReference type="CDD" id="cd03319">
    <property type="entry name" value="L-Ala-DL-Glu_epimerase"/>
    <property type="match status" value="1"/>
</dbReference>
<protein>
    <recommendedName>
        <fullName evidence="7">Dipeptide epimerase</fullName>
        <ecNumber evidence="7">5.1.1.-</ecNumber>
    </recommendedName>
</protein>
<dbReference type="InterPro" id="IPR029017">
    <property type="entry name" value="Enolase-like_N"/>
</dbReference>
<dbReference type="SFLD" id="SFLDS00001">
    <property type="entry name" value="Enolase"/>
    <property type="match status" value="1"/>
</dbReference>
<dbReference type="InterPro" id="IPR013341">
    <property type="entry name" value="Mandelate_racemase_N_dom"/>
</dbReference>
<dbReference type="InterPro" id="IPR013342">
    <property type="entry name" value="Mandelate_racemase_C"/>
</dbReference>
<evidence type="ECO:0000256" key="2">
    <source>
        <dbReference type="ARBA" id="ARBA00022723"/>
    </source>
</evidence>
<dbReference type="Gene3D" id="3.30.390.10">
    <property type="entry name" value="Enolase-like, N-terminal domain"/>
    <property type="match status" value="1"/>
</dbReference>
<feature type="binding site" evidence="6">
    <location>
        <position position="332"/>
    </location>
    <ligand>
        <name>Mg(2+)</name>
        <dbReference type="ChEBI" id="CHEBI:18420"/>
    </ligand>
</feature>
<dbReference type="EMBL" id="JBHFFA010000002">
    <property type="protein sequence ID" value="KAL2645066.1"/>
    <property type="molecule type" value="Genomic_DNA"/>
</dbReference>
<comment type="caution">
    <text evidence="9">The sequence shown here is derived from an EMBL/GenBank/DDBJ whole genome shotgun (WGS) entry which is preliminary data.</text>
</comment>
<comment type="cofactor">
    <cofactor evidence="6 7">
        <name>Mg(2+)</name>
        <dbReference type="ChEBI" id="CHEBI:18420"/>
    </cofactor>
    <text evidence="6 7">Binds 1 Mg(2+) ion per subunit.</text>
</comment>
<dbReference type="EC" id="5.1.1.-" evidence="7"/>
<dbReference type="InterPro" id="IPR036849">
    <property type="entry name" value="Enolase-like_C_sf"/>
</dbReference>
<dbReference type="Gene3D" id="3.20.20.120">
    <property type="entry name" value="Enolase-like C-terminal domain"/>
    <property type="match status" value="1"/>
</dbReference>
<evidence type="ECO:0000256" key="6">
    <source>
        <dbReference type="PIRSR" id="PIRSR634603-3"/>
    </source>
</evidence>
<evidence type="ECO:0000256" key="3">
    <source>
        <dbReference type="ARBA" id="ARBA00022842"/>
    </source>
</evidence>
<dbReference type="PANTHER" id="PTHR48073">
    <property type="entry name" value="O-SUCCINYLBENZOATE SYNTHASE-RELATED"/>
    <property type="match status" value="1"/>
</dbReference>
<evidence type="ECO:0000256" key="4">
    <source>
        <dbReference type="ARBA" id="ARBA00023235"/>
    </source>
</evidence>
<evidence type="ECO:0000313" key="9">
    <source>
        <dbReference type="EMBL" id="KAL2645066.1"/>
    </source>
</evidence>
<dbReference type="GO" id="GO:0046872">
    <property type="term" value="F:metal ion binding"/>
    <property type="evidence" value="ECO:0007669"/>
    <property type="project" value="UniProtKB-KW"/>
</dbReference>
<keyword evidence="3 6" id="KW-0460">Magnesium</keyword>
<organism evidence="9 10">
    <name type="scientific">Riccia fluitans</name>
    <dbReference type="NCBI Taxonomy" id="41844"/>
    <lineage>
        <taxon>Eukaryota</taxon>
        <taxon>Viridiplantae</taxon>
        <taxon>Streptophyta</taxon>
        <taxon>Embryophyta</taxon>
        <taxon>Marchantiophyta</taxon>
        <taxon>Marchantiopsida</taxon>
        <taxon>Marchantiidae</taxon>
        <taxon>Marchantiales</taxon>
        <taxon>Ricciaceae</taxon>
        <taxon>Riccia</taxon>
    </lineage>
</organism>
<gene>
    <name evidence="9" type="ORF">R1flu_012653</name>
</gene>